<dbReference type="EMBL" id="MK072019">
    <property type="protein sequence ID" value="AYV77237.1"/>
    <property type="molecule type" value="Genomic_DNA"/>
</dbReference>
<dbReference type="Gene3D" id="3.30.40.220">
    <property type="match status" value="2"/>
</dbReference>
<protein>
    <recommendedName>
        <fullName evidence="2">HNH endonuclease</fullName>
    </recommendedName>
</protein>
<evidence type="ECO:0000313" key="1">
    <source>
        <dbReference type="EMBL" id="AYV77237.1"/>
    </source>
</evidence>
<reference evidence="1" key="1">
    <citation type="submission" date="2018-10" db="EMBL/GenBank/DDBJ databases">
        <title>Hidden diversity of soil giant viruses.</title>
        <authorList>
            <person name="Schulz F."/>
            <person name="Alteio L."/>
            <person name="Goudeau D."/>
            <person name="Ryan E.M."/>
            <person name="Malmstrom R.R."/>
            <person name="Blanchard J."/>
            <person name="Woyke T."/>
        </authorList>
    </citation>
    <scope>NUCLEOTIDE SEQUENCE</scope>
    <source>
        <strain evidence="1">BAV1</strain>
    </source>
</reference>
<name>A0A3G4ZQS3_9VIRU</name>
<proteinExistence type="predicted"/>
<gene>
    <name evidence="1" type="ORF">Barrevirus22_3</name>
</gene>
<organism evidence="1">
    <name type="scientific">Barrevirus sp</name>
    <dbReference type="NCBI Taxonomy" id="2487763"/>
    <lineage>
        <taxon>Viruses</taxon>
        <taxon>Varidnaviria</taxon>
        <taxon>Bamfordvirae</taxon>
        <taxon>Nucleocytoviricota</taxon>
        <taxon>Megaviricetes</taxon>
        <taxon>Imitervirales</taxon>
        <taxon>Mimiviridae</taxon>
        <taxon>Klosneuvirinae</taxon>
    </lineage>
</organism>
<sequence length="490" mass="56694">MTKKVQFQGLKLKAATKKVQSQTTRDKAKARNQDIKRRLEENPDLEKCKGIMESHEQCNKYPVEGDLYCEVHEYFKTLTDKQKQDIIDQLVKICSNCTKFNFAETKLCENCLKEKAEYREKAQKTKEVKPKCEWFDCHSDPCRNYPIGDTKFCKTHQYVTKYTDEMKENSELCKGCNKIRYLGDGCPICIERAKQNRQKTKEATKDDPKCPAIVGDHVCGNTIFKDGHCGKHKLLVWKLKAEEDGTKKVCAGYLRGCDEILDIDYKFASCLACLNKNAYSGAKSKAVTGNRNYEFNISKEFYYDLTKQPCDYCGEMNEKGWNGADRVINEIGYEDDNSVPCCTICNFMKSDYSVAEFVKHCYNIIENYASHEFFDEDTIVHHDTYAGYLSRQHLANRKVDITEEEFNELLLRKCLYCNSTNLTNQIGIDKTVSEIHYISSNVVPCCYICNRMKNKFKLEDFIRKVALVSSRYLITGEKVEKVEKVEKLII</sequence>
<accession>A0A3G4ZQS3</accession>
<evidence type="ECO:0008006" key="2">
    <source>
        <dbReference type="Google" id="ProtNLM"/>
    </source>
</evidence>